<evidence type="ECO:0000256" key="5">
    <source>
        <dbReference type="ARBA" id="ARBA00022725"/>
    </source>
</evidence>
<keyword evidence="4 10" id="KW-0812">Transmembrane</keyword>
<evidence type="ECO:0000313" key="11">
    <source>
        <dbReference type="EMBL" id="KAL1117763.1"/>
    </source>
</evidence>
<keyword evidence="3" id="KW-0716">Sensory transduction</keyword>
<feature type="transmembrane region" description="Helical" evidence="10">
    <location>
        <begin position="58"/>
        <end position="81"/>
    </location>
</feature>
<name>A0ABD0YH95_9HEMI</name>
<evidence type="ECO:0000256" key="10">
    <source>
        <dbReference type="SAM" id="Phobius"/>
    </source>
</evidence>
<dbReference type="GO" id="GO:0005886">
    <property type="term" value="C:plasma membrane"/>
    <property type="evidence" value="ECO:0007669"/>
    <property type="project" value="UniProtKB-SubCell"/>
</dbReference>
<evidence type="ECO:0000256" key="2">
    <source>
        <dbReference type="ARBA" id="ARBA00022475"/>
    </source>
</evidence>
<keyword evidence="7 10" id="KW-0472">Membrane</keyword>
<comment type="caution">
    <text evidence="11">The sequence shown here is derived from an EMBL/GenBank/DDBJ whole genome shotgun (WGS) entry which is preliminary data.</text>
</comment>
<dbReference type="GO" id="GO:0007608">
    <property type="term" value="P:sensory perception of smell"/>
    <property type="evidence" value="ECO:0007669"/>
    <property type="project" value="UniProtKB-KW"/>
</dbReference>
<evidence type="ECO:0000256" key="6">
    <source>
        <dbReference type="ARBA" id="ARBA00022989"/>
    </source>
</evidence>
<keyword evidence="5" id="KW-0552">Olfaction</keyword>
<reference evidence="11 12" key="1">
    <citation type="submission" date="2024-07" db="EMBL/GenBank/DDBJ databases">
        <title>Chromosome-level genome assembly of the water stick insect Ranatra chinensis (Heteroptera: Nepidae).</title>
        <authorList>
            <person name="Liu X."/>
        </authorList>
    </citation>
    <scope>NUCLEOTIDE SEQUENCE [LARGE SCALE GENOMIC DNA]</scope>
    <source>
        <strain evidence="11">Cailab_2021Rc</strain>
        <tissue evidence="11">Muscle</tissue>
    </source>
</reference>
<dbReference type="GO" id="GO:0007165">
    <property type="term" value="P:signal transduction"/>
    <property type="evidence" value="ECO:0007669"/>
    <property type="project" value="UniProtKB-KW"/>
</dbReference>
<dbReference type="PANTHER" id="PTHR21137">
    <property type="entry name" value="ODORANT RECEPTOR"/>
    <property type="match status" value="1"/>
</dbReference>
<sequence>MASKRRNMFHKNKTQETTEEGSAIKPLEKVFSLYFGLLVSYSIILISCLIYNLTKIKIFVSLDILTITTVASYHLFVFCYIGELLTRQRSAISMSCYISKWYTTSKNSKKSLVIIRECTRKEKWLKGFSLYNASLESYQGAMEKSFSIYLLMRSLVDDTK</sequence>
<keyword evidence="2" id="KW-1003">Cell membrane</keyword>
<comment type="subcellular location">
    <subcellularLocation>
        <location evidence="1">Cell membrane</location>
        <topology evidence="1">Multi-pass membrane protein</topology>
    </subcellularLocation>
</comment>
<accession>A0ABD0YH95</accession>
<proteinExistence type="predicted"/>
<keyword evidence="6 10" id="KW-1133">Transmembrane helix</keyword>
<dbReference type="PANTHER" id="PTHR21137:SF35">
    <property type="entry name" value="ODORANT RECEPTOR 19A-RELATED"/>
    <property type="match status" value="1"/>
</dbReference>
<dbReference type="Pfam" id="PF02949">
    <property type="entry name" value="7tm_6"/>
    <property type="match status" value="1"/>
</dbReference>
<feature type="transmembrane region" description="Helical" evidence="10">
    <location>
        <begin position="31"/>
        <end position="52"/>
    </location>
</feature>
<evidence type="ECO:0000256" key="9">
    <source>
        <dbReference type="ARBA" id="ARBA00023224"/>
    </source>
</evidence>
<dbReference type="InterPro" id="IPR004117">
    <property type="entry name" value="7tm6_olfct_rcpt"/>
</dbReference>
<protein>
    <submittedName>
        <fullName evidence="11">Uncharacterized protein</fullName>
    </submittedName>
</protein>
<organism evidence="11 12">
    <name type="scientific">Ranatra chinensis</name>
    <dbReference type="NCBI Taxonomy" id="642074"/>
    <lineage>
        <taxon>Eukaryota</taxon>
        <taxon>Metazoa</taxon>
        <taxon>Ecdysozoa</taxon>
        <taxon>Arthropoda</taxon>
        <taxon>Hexapoda</taxon>
        <taxon>Insecta</taxon>
        <taxon>Pterygota</taxon>
        <taxon>Neoptera</taxon>
        <taxon>Paraneoptera</taxon>
        <taxon>Hemiptera</taxon>
        <taxon>Heteroptera</taxon>
        <taxon>Panheteroptera</taxon>
        <taxon>Nepomorpha</taxon>
        <taxon>Nepidae</taxon>
        <taxon>Ranatrinae</taxon>
        <taxon>Ranatra</taxon>
    </lineage>
</organism>
<evidence type="ECO:0000313" key="12">
    <source>
        <dbReference type="Proteomes" id="UP001558652"/>
    </source>
</evidence>
<keyword evidence="9" id="KW-0807">Transducer</keyword>
<evidence type="ECO:0000256" key="3">
    <source>
        <dbReference type="ARBA" id="ARBA00022606"/>
    </source>
</evidence>
<gene>
    <name evidence="11" type="ORF">AAG570_004078</name>
</gene>
<dbReference type="AlphaFoldDB" id="A0ABD0YH95"/>
<evidence type="ECO:0000256" key="4">
    <source>
        <dbReference type="ARBA" id="ARBA00022692"/>
    </source>
</evidence>
<evidence type="ECO:0000256" key="8">
    <source>
        <dbReference type="ARBA" id="ARBA00023170"/>
    </source>
</evidence>
<evidence type="ECO:0000256" key="1">
    <source>
        <dbReference type="ARBA" id="ARBA00004651"/>
    </source>
</evidence>
<dbReference type="Proteomes" id="UP001558652">
    <property type="component" value="Unassembled WGS sequence"/>
</dbReference>
<keyword evidence="8" id="KW-0675">Receptor</keyword>
<evidence type="ECO:0000256" key="7">
    <source>
        <dbReference type="ARBA" id="ARBA00023136"/>
    </source>
</evidence>
<keyword evidence="12" id="KW-1185">Reference proteome</keyword>
<dbReference type="EMBL" id="JBFDAA010000015">
    <property type="protein sequence ID" value="KAL1117763.1"/>
    <property type="molecule type" value="Genomic_DNA"/>
</dbReference>